<dbReference type="Pfam" id="PF25137">
    <property type="entry name" value="ADH_Fe_C"/>
    <property type="match status" value="1"/>
</dbReference>
<feature type="domain" description="Fe-containing alcohol dehydrogenase-like C-terminal" evidence="6">
    <location>
        <begin position="188"/>
        <end position="383"/>
    </location>
</feature>
<comment type="cofactor">
    <cofactor evidence="1">
        <name>Fe cation</name>
        <dbReference type="ChEBI" id="CHEBI:24875"/>
    </cofactor>
</comment>
<accession>A0A7Y8CH38</accession>
<dbReference type="PANTHER" id="PTHR11496">
    <property type="entry name" value="ALCOHOL DEHYDROGENASE"/>
    <property type="match status" value="1"/>
</dbReference>
<feature type="domain" description="Alcohol dehydrogenase iron-type/glycerol dehydrogenase GldA" evidence="5">
    <location>
        <begin position="13"/>
        <end position="176"/>
    </location>
</feature>
<organism evidence="7 8">
    <name type="scientific">Pseudomonas gingeri</name>
    <dbReference type="NCBI Taxonomy" id="117681"/>
    <lineage>
        <taxon>Bacteria</taxon>
        <taxon>Pseudomonadati</taxon>
        <taxon>Pseudomonadota</taxon>
        <taxon>Gammaproteobacteria</taxon>
        <taxon>Pseudomonadales</taxon>
        <taxon>Pseudomonadaceae</taxon>
        <taxon>Pseudomonas</taxon>
    </lineage>
</organism>
<evidence type="ECO:0000256" key="2">
    <source>
        <dbReference type="ARBA" id="ARBA00007358"/>
    </source>
</evidence>
<evidence type="ECO:0000259" key="5">
    <source>
        <dbReference type="Pfam" id="PF00465"/>
    </source>
</evidence>
<proteinExistence type="inferred from homology"/>
<sequence>MFNSFSFQTVKSLLVEAGAAQRLGEIARQHAMHSVLLVSDAGVKRLGLLDAALASLQASDIAVTLFTEVTADPTAAMVEAAAAAARAAGADGVIGIGGGSPMDVAKLAALLARDGQPLDTLYGVGLASGQRLPLILIPTTAGTGSEVTPVAIVTTASGEKKGVVSPLLLPDCALLDALLTLGLPQPVTAATGIDAMVHAIEAYTSRRLKNPISDCLALDALRLLSANIVRACEQGQDVAAREAMLLGACLAGMAFANAPVAAVHALAYPVGALFHVPHGLSNSLLLPGVMAFNLTEARPLYAQLARAVIPDAHGDIDELADALLRTMTRLPLQLGLPTRLADVGIGADDLPKLAGDAMKQTRLLVNNPREMTYDAALAIYQEAL</sequence>
<dbReference type="Gene3D" id="1.20.1090.10">
    <property type="entry name" value="Dehydroquinate synthase-like - alpha domain"/>
    <property type="match status" value="1"/>
</dbReference>
<evidence type="ECO:0000259" key="6">
    <source>
        <dbReference type="Pfam" id="PF25137"/>
    </source>
</evidence>
<dbReference type="Gene3D" id="3.40.50.1970">
    <property type="match status" value="1"/>
</dbReference>
<dbReference type="FunFam" id="1.20.1090.10:FF:000001">
    <property type="entry name" value="Aldehyde-alcohol dehydrogenase"/>
    <property type="match status" value="1"/>
</dbReference>
<dbReference type="EMBL" id="JACAQE010000010">
    <property type="protein sequence ID" value="NWC17861.1"/>
    <property type="molecule type" value="Genomic_DNA"/>
</dbReference>
<dbReference type="GO" id="GO:0004022">
    <property type="term" value="F:alcohol dehydrogenase (NAD+) activity"/>
    <property type="evidence" value="ECO:0007669"/>
    <property type="project" value="TreeGrafter"/>
</dbReference>
<evidence type="ECO:0000256" key="3">
    <source>
        <dbReference type="ARBA" id="ARBA00023002"/>
    </source>
</evidence>
<keyword evidence="3" id="KW-0560">Oxidoreductase</keyword>
<evidence type="ECO:0000313" key="7">
    <source>
        <dbReference type="EMBL" id="NWC17861.1"/>
    </source>
</evidence>
<comment type="caution">
    <text evidence="7">The sequence shown here is derived from an EMBL/GenBank/DDBJ whole genome shotgun (WGS) entry which is preliminary data.</text>
</comment>
<gene>
    <name evidence="7" type="ORF">HX845_29685</name>
</gene>
<dbReference type="GO" id="GO:0046872">
    <property type="term" value="F:metal ion binding"/>
    <property type="evidence" value="ECO:0007669"/>
    <property type="project" value="InterPro"/>
</dbReference>
<evidence type="ECO:0000256" key="4">
    <source>
        <dbReference type="ARBA" id="ARBA00023027"/>
    </source>
</evidence>
<dbReference type="InterPro" id="IPR018211">
    <property type="entry name" value="ADH_Fe_CS"/>
</dbReference>
<dbReference type="InterPro" id="IPR001670">
    <property type="entry name" value="ADH_Fe/GldA"/>
</dbReference>
<dbReference type="SUPFAM" id="SSF56796">
    <property type="entry name" value="Dehydroquinate synthase-like"/>
    <property type="match status" value="1"/>
</dbReference>
<dbReference type="Pfam" id="PF00465">
    <property type="entry name" value="Fe-ADH"/>
    <property type="match status" value="1"/>
</dbReference>
<name>A0A7Y8CH38_9PSED</name>
<reference evidence="7 8" key="1">
    <citation type="submission" date="2020-04" db="EMBL/GenBank/DDBJ databases">
        <title>Molecular characterization of pseudomonads from Agaricus bisporus reveal novel blotch 2 pathogens in Western Europe.</title>
        <authorList>
            <person name="Taparia T."/>
            <person name="Krijger M."/>
            <person name="Haynes E."/>
            <person name="Elpinstone J.G."/>
            <person name="Noble R."/>
            <person name="Van Der Wolf J."/>
        </authorList>
    </citation>
    <scope>NUCLEOTIDE SEQUENCE [LARGE SCALE GENOMIC DNA]</scope>
    <source>
        <strain evidence="7 8">IPO3738</strain>
    </source>
</reference>
<dbReference type="RefSeq" id="WP_017128821.1">
    <property type="nucleotide sequence ID" value="NZ_JACAQE010000010.1"/>
</dbReference>
<evidence type="ECO:0000256" key="1">
    <source>
        <dbReference type="ARBA" id="ARBA00001962"/>
    </source>
</evidence>
<dbReference type="PROSITE" id="PS00913">
    <property type="entry name" value="ADH_IRON_1"/>
    <property type="match status" value="1"/>
</dbReference>
<comment type="similarity">
    <text evidence="2">Belongs to the iron-containing alcohol dehydrogenase family.</text>
</comment>
<dbReference type="PANTHER" id="PTHR11496:SF102">
    <property type="entry name" value="ALCOHOL DEHYDROGENASE 4"/>
    <property type="match status" value="1"/>
</dbReference>
<dbReference type="InterPro" id="IPR056798">
    <property type="entry name" value="ADH_Fe_C"/>
</dbReference>
<evidence type="ECO:0000313" key="8">
    <source>
        <dbReference type="Proteomes" id="UP000517547"/>
    </source>
</evidence>
<dbReference type="AlphaFoldDB" id="A0A7Y8CH38"/>
<dbReference type="FunFam" id="3.40.50.1970:FF:000003">
    <property type="entry name" value="Alcohol dehydrogenase, iron-containing"/>
    <property type="match status" value="1"/>
</dbReference>
<dbReference type="InterPro" id="IPR039697">
    <property type="entry name" value="Alcohol_dehydrogenase_Fe"/>
</dbReference>
<keyword evidence="4" id="KW-0520">NAD</keyword>
<protein>
    <submittedName>
        <fullName evidence="7">Iron-containing alcohol dehydrogenase</fullName>
    </submittedName>
</protein>
<dbReference type="CDD" id="cd08193">
    <property type="entry name" value="HVD"/>
    <property type="match status" value="1"/>
</dbReference>
<dbReference type="Proteomes" id="UP000517547">
    <property type="component" value="Unassembled WGS sequence"/>
</dbReference>